<accession>A0A6P6B659</accession>
<evidence type="ECO:0000313" key="3">
    <source>
        <dbReference type="RefSeq" id="XP_022772510.1"/>
    </source>
</evidence>
<dbReference type="GO" id="GO:0004523">
    <property type="term" value="F:RNA-DNA hybrid ribonuclease activity"/>
    <property type="evidence" value="ECO:0007669"/>
    <property type="project" value="InterPro"/>
</dbReference>
<proteinExistence type="predicted"/>
<dbReference type="RefSeq" id="XP_022772510.1">
    <property type="nucleotide sequence ID" value="XM_022916775.1"/>
</dbReference>
<sequence>MYFDGATNAIGHEIEAILISSLKGEWETRDSKLIPYHKYILELCKQFKTIQFEHLPCEENQIVDALAILAVMVRIGDTNQQYPDQATKNDKRILKRLAMIFFLDGEVLYKQGKDQVLLRCVKTVSFTTVTRSVIYKFIKKEIIYKYGLPKKSSQTIYRN</sequence>
<dbReference type="GO" id="GO:0003676">
    <property type="term" value="F:nucleic acid binding"/>
    <property type="evidence" value="ECO:0007669"/>
    <property type="project" value="InterPro"/>
</dbReference>
<feature type="domain" description="RNase H type-1" evidence="1">
    <location>
        <begin position="17"/>
        <end position="67"/>
    </location>
</feature>
<dbReference type="InterPro" id="IPR012337">
    <property type="entry name" value="RNaseH-like_sf"/>
</dbReference>
<dbReference type="PANTHER" id="PTHR48475:SF1">
    <property type="entry name" value="RNASE H TYPE-1 DOMAIN-CONTAINING PROTEIN"/>
    <property type="match status" value="1"/>
</dbReference>
<dbReference type="AlphaFoldDB" id="A0A6P6B659"/>
<dbReference type="Proteomes" id="UP000515121">
    <property type="component" value="Unplaced"/>
</dbReference>
<keyword evidence="2" id="KW-1185">Reference proteome</keyword>
<evidence type="ECO:0000259" key="1">
    <source>
        <dbReference type="Pfam" id="PF13456"/>
    </source>
</evidence>
<dbReference type="Pfam" id="PF13456">
    <property type="entry name" value="RVT_3"/>
    <property type="match status" value="1"/>
</dbReference>
<reference evidence="3" key="1">
    <citation type="submission" date="2025-08" db="UniProtKB">
        <authorList>
            <consortium name="RefSeq"/>
        </authorList>
    </citation>
    <scope>IDENTIFICATION</scope>
    <source>
        <tissue evidence="3">Fruit stalk</tissue>
    </source>
</reference>
<name>A0A6P6B659_DURZI</name>
<dbReference type="SUPFAM" id="SSF53098">
    <property type="entry name" value="Ribonuclease H-like"/>
    <property type="match status" value="1"/>
</dbReference>
<dbReference type="KEGG" id="dzi:111315209"/>
<gene>
    <name evidence="3" type="primary">LOC111315209</name>
</gene>
<organism evidence="2 3">
    <name type="scientific">Durio zibethinus</name>
    <name type="common">Durian</name>
    <dbReference type="NCBI Taxonomy" id="66656"/>
    <lineage>
        <taxon>Eukaryota</taxon>
        <taxon>Viridiplantae</taxon>
        <taxon>Streptophyta</taxon>
        <taxon>Embryophyta</taxon>
        <taxon>Tracheophyta</taxon>
        <taxon>Spermatophyta</taxon>
        <taxon>Magnoliopsida</taxon>
        <taxon>eudicotyledons</taxon>
        <taxon>Gunneridae</taxon>
        <taxon>Pentapetalae</taxon>
        <taxon>rosids</taxon>
        <taxon>malvids</taxon>
        <taxon>Malvales</taxon>
        <taxon>Malvaceae</taxon>
        <taxon>Helicteroideae</taxon>
        <taxon>Durio</taxon>
    </lineage>
</organism>
<dbReference type="InterPro" id="IPR036397">
    <property type="entry name" value="RNaseH_sf"/>
</dbReference>
<dbReference type="PANTHER" id="PTHR48475">
    <property type="entry name" value="RIBONUCLEASE H"/>
    <property type="match status" value="1"/>
</dbReference>
<dbReference type="InterPro" id="IPR002156">
    <property type="entry name" value="RNaseH_domain"/>
</dbReference>
<dbReference type="OrthoDB" id="1726644at2759"/>
<evidence type="ECO:0000313" key="2">
    <source>
        <dbReference type="Proteomes" id="UP000515121"/>
    </source>
</evidence>
<protein>
    <submittedName>
        <fullName evidence="3">Uncharacterized protein LOC111315209</fullName>
    </submittedName>
</protein>
<dbReference type="GeneID" id="111315209"/>
<dbReference type="Gene3D" id="3.30.420.10">
    <property type="entry name" value="Ribonuclease H-like superfamily/Ribonuclease H"/>
    <property type="match status" value="1"/>
</dbReference>